<evidence type="ECO:0000256" key="17">
    <source>
        <dbReference type="ARBA" id="ARBA00023136"/>
    </source>
</evidence>
<comment type="similarity">
    <text evidence="3">In the C-terminal section; belongs to the protein kinase superfamily. Ser/Thr protein kinase family.</text>
</comment>
<dbReference type="InterPro" id="IPR008271">
    <property type="entry name" value="Ser/Thr_kinase_AS"/>
</dbReference>
<dbReference type="EC" id="2.7.11.1" evidence="4"/>
<dbReference type="Gene3D" id="3.60.21.10">
    <property type="match status" value="1"/>
</dbReference>
<evidence type="ECO:0000256" key="20">
    <source>
        <dbReference type="ARBA" id="ARBA00047899"/>
    </source>
</evidence>
<evidence type="ECO:0000256" key="23">
    <source>
        <dbReference type="SAM" id="Phobius"/>
    </source>
</evidence>
<dbReference type="GO" id="GO:0002229">
    <property type="term" value="P:defense response to oomycetes"/>
    <property type="evidence" value="ECO:0007669"/>
    <property type="project" value="UniProtKB-ARBA"/>
</dbReference>
<dbReference type="InterPro" id="IPR001245">
    <property type="entry name" value="Ser-Thr/Tyr_kinase_cat_dom"/>
</dbReference>
<evidence type="ECO:0000256" key="24">
    <source>
        <dbReference type="SAM" id="SignalP"/>
    </source>
</evidence>
<evidence type="ECO:0000256" key="16">
    <source>
        <dbReference type="ARBA" id="ARBA00022989"/>
    </source>
</evidence>
<dbReference type="InterPro" id="IPR032675">
    <property type="entry name" value="LRR_dom_sf"/>
</dbReference>
<keyword evidence="14" id="KW-0418">Kinase</keyword>
<dbReference type="InterPro" id="IPR000719">
    <property type="entry name" value="Prot_kinase_dom"/>
</dbReference>
<dbReference type="Gramene" id="KOM44464">
    <property type="protein sequence ID" value="KOM44464"/>
    <property type="gene ID" value="LR48_Vigan05g206900"/>
</dbReference>
<dbReference type="InterPro" id="IPR024788">
    <property type="entry name" value="Malectin-like_Carb-bd_dom"/>
</dbReference>
<dbReference type="Gene3D" id="3.30.200.20">
    <property type="entry name" value="Phosphorylase Kinase, domain 1"/>
    <property type="match status" value="3"/>
</dbReference>
<dbReference type="Pfam" id="PF00069">
    <property type="entry name" value="Pkinase"/>
    <property type="match status" value="2"/>
</dbReference>
<keyword evidence="18" id="KW-0675">Receptor</keyword>
<dbReference type="Proteomes" id="UP000053144">
    <property type="component" value="Chromosome 5"/>
</dbReference>
<evidence type="ECO:0000256" key="12">
    <source>
        <dbReference type="ARBA" id="ARBA00022737"/>
    </source>
</evidence>
<dbReference type="Pfam" id="PF00560">
    <property type="entry name" value="LRR_1"/>
    <property type="match status" value="3"/>
</dbReference>
<dbReference type="InterPro" id="IPR029052">
    <property type="entry name" value="Metallo-depent_PP-like"/>
</dbReference>
<dbReference type="PROSITE" id="PS50011">
    <property type="entry name" value="PROTEIN_KINASE_DOM"/>
    <property type="match status" value="3"/>
</dbReference>
<dbReference type="FunFam" id="1.10.510.10:FF:000240">
    <property type="entry name" value="Lectin-domain containing receptor kinase A4.3"/>
    <property type="match status" value="1"/>
</dbReference>
<feature type="transmembrane region" description="Helical" evidence="23">
    <location>
        <begin position="1118"/>
        <end position="1138"/>
    </location>
</feature>
<evidence type="ECO:0000256" key="5">
    <source>
        <dbReference type="ARBA" id="ARBA00022475"/>
    </source>
</evidence>
<evidence type="ECO:0000256" key="10">
    <source>
        <dbReference type="ARBA" id="ARBA00022692"/>
    </source>
</evidence>
<dbReference type="FunFam" id="3.80.10.10:FF:000129">
    <property type="entry name" value="Leucine-rich repeat receptor-like kinase"/>
    <property type="match status" value="1"/>
</dbReference>
<evidence type="ECO:0000256" key="22">
    <source>
        <dbReference type="PROSITE-ProRule" id="PRU10141"/>
    </source>
</evidence>
<dbReference type="Pfam" id="PF07714">
    <property type="entry name" value="PK_Tyr_Ser-Thr"/>
    <property type="match status" value="1"/>
</dbReference>
<dbReference type="InterPro" id="IPR017441">
    <property type="entry name" value="Protein_kinase_ATP_BS"/>
</dbReference>
<feature type="domain" description="Protein kinase" evidence="25">
    <location>
        <begin position="1184"/>
        <end position="1434"/>
    </location>
</feature>
<keyword evidence="16 23" id="KW-1133">Transmembrane helix</keyword>
<keyword evidence="15 22" id="KW-0067">ATP-binding</keyword>
<comment type="catalytic activity">
    <reaction evidence="21">
        <text>L-seryl-[protein] + ATP = O-phospho-L-seryl-[protein] + ADP + H(+)</text>
        <dbReference type="Rhea" id="RHEA:17989"/>
        <dbReference type="Rhea" id="RHEA-COMP:9863"/>
        <dbReference type="Rhea" id="RHEA-COMP:11604"/>
        <dbReference type="ChEBI" id="CHEBI:15378"/>
        <dbReference type="ChEBI" id="CHEBI:29999"/>
        <dbReference type="ChEBI" id="CHEBI:30616"/>
        <dbReference type="ChEBI" id="CHEBI:83421"/>
        <dbReference type="ChEBI" id="CHEBI:456216"/>
        <dbReference type="EC" id="2.7.11.1"/>
    </reaction>
</comment>
<evidence type="ECO:0000256" key="14">
    <source>
        <dbReference type="ARBA" id="ARBA00022777"/>
    </source>
</evidence>
<dbReference type="FunFam" id="3.30.200.20:FF:000394">
    <property type="entry name" value="Leucine-rich repeat receptor-like protein kinase"/>
    <property type="match status" value="1"/>
</dbReference>
<dbReference type="SUPFAM" id="SSF52058">
    <property type="entry name" value="L domain-like"/>
    <property type="match status" value="3"/>
</dbReference>
<feature type="domain" description="Protein kinase" evidence="25">
    <location>
        <begin position="505"/>
        <end position="750"/>
    </location>
</feature>
<reference evidence="27" key="1">
    <citation type="journal article" date="2015" name="Proc. Natl. Acad. Sci. U.S.A.">
        <title>Genome sequencing of adzuki bean (Vigna angularis) provides insight into high starch and low fat accumulation and domestication.</title>
        <authorList>
            <person name="Yang K."/>
            <person name="Tian Z."/>
            <person name="Chen C."/>
            <person name="Luo L."/>
            <person name="Zhao B."/>
            <person name="Wang Z."/>
            <person name="Yu L."/>
            <person name="Li Y."/>
            <person name="Sun Y."/>
            <person name="Li W."/>
            <person name="Chen Y."/>
            <person name="Li Y."/>
            <person name="Zhang Y."/>
            <person name="Ai D."/>
            <person name="Zhao J."/>
            <person name="Shang C."/>
            <person name="Ma Y."/>
            <person name="Wu B."/>
            <person name="Wang M."/>
            <person name="Gao L."/>
            <person name="Sun D."/>
            <person name="Zhang P."/>
            <person name="Guo F."/>
            <person name="Wang W."/>
            <person name="Li Y."/>
            <person name="Wang J."/>
            <person name="Varshney R.K."/>
            <person name="Wang J."/>
            <person name="Ling H.Q."/>
            <person name="Wan P."/>
        </authorList>
    </citation>
    <scope>NUCLEOTIDE SEQUENCE</scope>
    <source>
        <strain evidence="27">cv. Jingnong 6</strain>
    </source>
</reference>
<evidence type="ECO:0000256" key="3">
    <source>
        <dbReference type="ARBA" id="ARBA00010217"/>
    </source>
</evidence>
<keyword evidence="10 23" id="KW-0812">Transmembrane</keyword>
<feature type="binding site" evidence="22">
    <location>
        <position position="1211"/>
    </location>
    <ligand>
        <name>ATP</name>
        <dbReference type="ChEBI" id="CHEBI:30616"/>
    </ligand>
</feature>
<protein>
    <recommendedName>
        <fullName evidence="4">non-specific serine/threonine protein kinase</fullName>
        <ecNumber evidence="4">2.7.11.1</ecNumber>
    </recommendedName>
</protein>
<keyword evidence="5" id="KW-1003">Cell membrane</keyword>
<dbReference type="GO" id="GO:0004674">
    <property type="term" value="F:protein serine/threonine kinase activity"/>
    <property type="evidence" value="ECO:0007669"/>
    <property type="project" value="UniProtKB-KW"/>
</dbReference>
<keyword evidence="19" id="KW-0325">Glycoprotein</keyword>
<keyword evidence="8" id="KW-0433">Leucine-rich repeat</keyword>
<feature type="transmembrane region" description="Helical" evidence="23">
    <location>
        <begin position="1638"/>
        <end position="1658"/>
    </location>
</feature>
<sequence length="2203" mass="246517">MWMSFYVAVLAVLLIQAHAQPGFISINCGSQDGYTDQSLQINYVSDADFINTGVNGKISSEENSRHNTQRQLWTLRSFPEGKRNCYKINVTRASKYLIRTTFLYGNYDGQNNTPQFDLLIGPNHWGTVTIQNESITQTNEIIHVPSMDYVQICLVDTDSGIPFITAIEFRTLKNDTYVTPFGSLELYNYLRCDLGSNTSYRHPFDVYDRVWYGPYYPCNFGKNWKPLSASISDDSLNQTDYKQGATIMSTAVEPENDSSPLVISWEPQKETDKFYVYMYFTEIHLLTTNETRIFNIMLNDESLVQNFSPRYHIAHTINPTAAISGKEIKFSLERTGNSTLPPIISAIEIYRVIDSQNPETFQGDVDAITSIKSAYGMERDWEGDPCSPAAYLWDGLNCTYLGNEFPRITALDLSNNNLNGDVPDFLSQLQHLKILNLEKNDLSGSIPSALVEKSRKGSLSLSVGENPYLCESGQCNEKEKKNTVILIVASICGVLILLIAVAILWIIKRKKSKGGFGTVYLGFIDDTPVAVKMLSSSAVHGYQQFQAEVKLLLRVHHKNLTSLIGYCNEGTNKGLIYEYMANGNLHEHLSGLEYLQTGCKPPIIHRDVKSTNILLDEHFQAKLSDFGLSKVVPDDGGSYVSTVVAGTFGYLDPHIDCGAEAGVNYTDSVYGINYVSDADFINTGVSQTIAYEEMSKESSRQLWRLRSFPEGKRNCYKISVTRASKYLIRTTFLYGNYDGRNMLPQFDLLLGPNHWATVTINDESGQYHKEIIHVPSMDYVQICLVDTGNGTPFITAIEFRTLNNDTYVTQFGSLQLYNYLRCDLGSNTTHRYPVDVYDRYWYSRSSWNACNFRENWKPLSASISDYSLNENDYKPGATIMSTAVEPQNDSAPLVIRWEPQQETDQFYVYMHFTEIQVLTTNQTRQFNIMNGESWFQECSPKYHGMNTIYSISGTSGKEIKFSLERTKNSTLPPIISAIEIYSVINLQKPETFQGDVDTLTSIRSVYGVKRDWEGDPCSPAAYLWDGLNCTSLGNEFPRITALDLSNNSLNGEVPDFLSQLQHLKILNLEKNDLSGSIPSALVEKSREGSLSLSVGENPYLCESGQCNEKEKKNTVTPIVASVCGFLILLIAVAILWILKRKKSEDSVTLNHQSEISQQSTEKDNSFQKRTSQKYSYYDVLQITNNFNRIIGKGGFGTVYLGFIDETPVAVKMLSPSAVHGYQQFQAEVKLLLRVHHKNLTSLIGYCDEGTNKGLIYEYMANGNLREHLSGLEYLQNGCKPPIIHRDVKSTNILLDEHFQAKLSDFGLSKIVPDDGRSYVSTVVAGTFGYLDPHYHYSNRLTQKSDVYSFGVVLLEIITNQPVMAGNEVKGHISERVSSMISRGDIRAIVDSSLEGNFDINSAWKAVEIAMACVSPNPNERPMMSVVVIELQETLATELARTNHYSGADPRYSVAPVSLEVDTEYMPFARHRRRISGVVSFILDRTVPDSETVDALTSIKSVYGVKRDWEGDPCSPAAYLWDGLNCTSLGNEFPRITALNLSSSGLSGNIDPSISNLSMLEKLDLSNNSLKGDVPDFLSQLQHLKILNLEKNDLSGSIPSALVLKSRNGSLSLSVGQNPLLCQSGQCNEKEKKNTITPIVSSICGVLILLIAVAILWIFKRKKSKEKVNSFQQRKSQMYSYYDVLQITNNYSRIIGKGGFGTVYLGSIDDTPVAVKMLSPSAVHGYQQFQAEVKLLIRVHHKNLTSLIGYCNEGTNKGLIYEYMAKGNLREHLSGKHNESPFLSWKDRLRVAVDAAVGLEYLHNGCKTPIIHRDVKSSNILLNEHFQAKLSDFGLSKVVPDDGRSHVSTVVAGTLGYLDPHYHSSNRLTQKSDVYSFGVVLLEIITNQPVMAGNEETGHISERVNLMISKGDIRAIVDSSLEGNFDINSAWKAVEIAMACVSPNPNERPMMSAVVIELQEALATELAKGYSVAPVSENVDSEFMLSASSKVLLHSRQNPRFHRSQLPRLCNAFAPDPWVQILLILVHATDAVHQHRSSLQRNDAPLVVTVEAQAQHSTALRELGHSAVEEEVFFGDLGQSFDSNVTLSHYELSPRKGETVLFVGDLSYADNYPNHDNVRWDTWGRVKPYLFKWCQIAFCIWHLHSYKRSISPPVYITIGDGGNLEGLATKKEELWPALDQLLRDEDDTTVSTPYIATNSQGKCE</sequence>
<evidence type="ECO:0000313" key="26">
    <source>
        <dbReference type="EMBL" id="KOM44464.1"/>
    </source>
</evidence>
<evidence type="ECO:0000256" key="8">
    <source>
        <dbReference type="ARBA" id="ARBA00022614"/>
    </source>
</evidence>
<feature type="transmembrane region" description="Helical" evidence="23">
    <location>
        <begin position="484"/>
        <end position="507"/>
    </location>
</feature>
<evidence type="ECO:0000259" key="25">
    <source>
        <dbReference type="PROSITE" id="PS50011"/>
    </source>
</evidence>
<dbReference type="FunFam" id="1.10.510.10:FF:000146">
    <property type="entry name" value="LRR receptor-like serine/threonine-protein kinase IOS1"/>
    <property type="match status" value="1"/>
</dbReference>
<dbReference type="GO" id="GO:0005524">
    <property type="term" value="F:ATP binding"/>
    <property type="evidence" value="ECO:0007669"/>
    <property type="project" value="UniProtKB-UniRule"/>
</dbReference>
<keyword evidence="9" id="KW-0808">Transferase</keyword>
<dbReference type="InterPro" id="IPR011009">
    <property type="entry name" value="Kinase-like_dom_sf"/>
</dbReference>
<accession>A0A0L9UPM2</accession>
<evidence type="ECO:0000256" key="4">
    <source>
        <dbReference type="ARBA" id="ARBA00012513"/>
    </source>
</evidence>
<evidence type="ECO:0000256" key="6">
    <source>
        <dbReference type="ARBA" id="ARBA00022527"/>
    </source>
</evidence>
<keyword evidence="7" id="KW-0597">Phosphoprotein</keyword>
<dbReference type="PANTHER" id="PTHR45631:SF202">
    <property type="entry name" value="SENESCENCE-INDUCED RECEPTOR-LIKE SERINE_THREONINE-PROTEIN KINASE"/>
    <property type="match status" value="1"/>
</dbReference>
<evidence type="ECO:0000256" key="18">
    <source>
        <dbReference type="ARBA" id="ARBA00023170"/>
    </source>
</evidence>
<dbReference type="SUPFAM" id="SSF56112">
    <property type="entry name" value="Protein kinase-like (PK-like)"/>
    <property type="match status" value="3"/>
</dbReference>
<dbReference type="CDD" id="cd14066">
    <property type="entry name" value="STKc_IRAK"/>
    <property type="match status" value="1"/>
</dbReference>
<comment type="catalytic activity">
    <reaction evidence="20">
        <text>L-threonyl-[protein] + ATP = O-phospho-L-threonyl-[protein] + ADP + H(+)</text>
        <dbReference type="Rhea" id="RHEA:46608"/>
        <dbReference type="Rhea" id="RHEA-COMP:11060"/>
        <dbReference type="Rhea" id="RHEA-COMP:11605"/>
        <dbReference type="ChEBI" id="CHEBI:15378"/>
        <dbReference type="ChEBI" id="CHEBI:30013"/>
        <dbReference type="ChEBI" id="CHEBI:30616"/>
        <dbReference type="ChEBI" id="CHEBI:61977"/>
        <dbReference type="ChEBI" id="CHEBI:456216"/>
        <dbReference type="EC" id="2.7.11.1"/>
    </reaction>
</comment>
<name>A0A0L9UPM2_PHAAN</name>
<feature type="binding site" evidence="22">
    <location>
        <position position="1715"/>
    </location>
    <ligand>
        <name>ATP</name>
        <dbReference type="ChEBI" id="CHEBI:30616"/>
    </ligand>
</feature>
<evidence type="ECO:0000256" key="15">
    <source>
        <dbReference type="ARBA" id="ARBA00022840"/>
    </source>
</evidence>
<evidence type="ECO:0000256" key="9">
    <source>
        <dbReference type="ARBA" id="ARBA00022679"/>
    </source>
</evidence>
<proteinExistence type="inferred from homology"/>
<dbReference type="GO" id="GO:0005886">
    <property type="term" value="C:plasma membrane"/>
    <property type="evidence" value="ECO:0007669"/>
    <property type="project" value="UniProtKB-SubCell"/>
</dbReference>
<dbReference type="PANTHER" id="PTHR45631">
    <property type="entry name" value="OS07G0107800 PROTEIN-RELATED"/>
    <property type="match status" value="1"/>
</dbReference>
<evidence type="ECO:0000256" key="7">
    <source>
        <dbReference type="ARBA" id="ARBA00022553"/>
    </source>
</evidence>
<evidence type="ECO:0000256" key="21">
    <source>
        <dbReference type="ARBA" id="ARBA00048679"/>
    </source>
</evidence>
<keyword evidence="13 22" id="KW-0547">Nucleotide-binding</keyword>
<evidence type="ECO:0000256" key="2">
    <source>
        <dbReference type="ARBA" id="ARBA00008536"/>
    </source>
</evidence>
<evidence type="ECO:0000256" key="13">
    <source>
        <dbReference type="ARBA" id="ARBA00022741"/>
    </source>
</evidence>
<dbReference type="InterPro" id="IPR001611">
    <property type="entry name" value="Leu-rich_rpt"/>
</dbReference>
<gene>
    <name evidence="26" type="ORF">LR48_Vigan05g206900</name>
</gene>
<feature type="domain" description="Protein kinase" evidence="25">
    <location>
        <begin position="1688"/>
        <end position="1961"/>
    </location>
</feature>
<evidence type="ECO:0000256" key="19">
    <source>
        <dbReference type="ARBA" id="ARBA00023180"/>
    </source>
</evidence>
<keyword evidence="17 23" id="KW-0472">Membrane</keyword>
<dbReference type="Pfam" id="PF12819">
    <property type="entry name" value="Malectin_like"/>
    <property type="match status" value="2"/>
</dbReference>
<keyword evidence="12" id="KW-0677">Repeat</keyword>
<dbReference type="OMA" id="AYDREWV"/>
<dbReference type="SMART" id="SM00220">
    <property type="entry name" value="S_TKc"/>
    <property type="match status" value="3"/>
</dbReference>
<feature type="signal peptide" evidence="24">
    <location>
        <begin position="1"/>
        <end position="19"/>
    </location>
</feature>
<keyword evidence="6" id="KW-0723">Serine/threonine-protein kinase</keyword>
<dbReference type="Gene3D" id="3.80.10.10">
    <property type="entry name" value="Ribonuclease Inhibitor"/>
    <property type="match status" value="3"/>
</dbReference>
<comment type="similarity">
    <text evidence="2">In the N-terminal section; belongs to the leguminous lectin family.</text>
</comment>
<dbReference type="Gene3D" id="1.10.510.10">
    <property type="entry name" value="Transferase(Phosphotransferase) domain 1"/>
    <property type="match status" value="3"/>
</dbReference>
<dbReference type="PROSITE" id="PS00108">
    <property type="entry name" value="PROTEIN_KINASE_ST"/>
    <property type="match status" value="3"/>
</dbReference>
<keyword evidence="11 24" id="KW-0732">Signal</keyword>
<evidence type="ECO:0000313" key="27">
    <source>
        <dbReference type="Proteomes" id="UP000053144"/>
    </source>
</evidence>
<evidence type="ECO:0000256" key="1">
    <source>
        <dbReference type="ARBA" id="ARBA00004251"/>
    </source>
</evidence>
<dbReference type="PROSITE" id="PS00107">
    <property type="entry name" value="PROTEIN_KINASE_ATP"/>
    <property type="match status" value="2"/>
</dbReference>
<evidence type="ECO:0000256" key="11">
    <source>
        <dbReference type="ARBA" id="ARBA00022729"/>
    </source>
</evidence>
<feature type="chain" id="PRO_5005595831" description="non-specific serine/threonine protein kinase" evidence="24">
    <location>
        <begin position="20"/>
        <end position="2203"/>
    </location>
</feature>
<comment type="subcellular location">
    <subcellularLocation>
        <location evidence="1">Cell membrane</location>
        <topology evidence="1">Single-pass type I membrane protein</topology>
    </subcellularLocation>
</comment>
<dbReference type="EMBL" id="CM003375">
    <property type="protein sequence ID" value="KOM44464.1"/>
    <property type="molecule type" value="Genomic_DNA"/>
</dbReference>
<organism evidence="26 27">
    <name type="scientific">Phaseolus angularis</name>
    <name type="common">Azuki bean</name>
    <name type="synonym">Vigna angularis</name>
    <dbReference type="NCBI Taxonomy" id="3914"/>
    <lineage>
        <taxon>Eukaryota</taxon>
        <taxon>Viridiplantae</taxon>
        <taxon>Streptophyta</taxon>
        <taxon>Embryophyta</taxon>
        <taxon>Tracheophyta</taxon>
        <taxon>Spermatophyta</taxon>
        <taxon>Magnoliopsida</taxon>
        <taxon>eudicotyledons</taxon>
        <taxon>Gunneridae</taxon>
        <taxon>Pentapetalae</taxon>
        <taxon>rosids</taxon>
        <taxon>fabids</taxon>
        <taxon>Fabales</taxon>
        <taxon>Fabaceae</taxon>
        <taxon>Papilionoideae</taxon>
        <taxon>50 kb inversion clade</taxon>
        <taxon>NPAAA clade</taxon>
        <taxon>indigoferoid/millettioid clade</taxon>
        <taxon>Phaseoleae</taxon>
        <taxon>Vigna</taxon>
    </lineage>
</organism>